<evidence type="ECO:0000313" key="2">
    <source>
        <dbReference type="Proteomes" id="UP000828922"/>
    </source>
</evidence>
<protein>
    <submittedName>
        <fullName evidence="1">Uncharacterized protein</fullName>
    </submittedName>
</protein>
<dbReference type="Proteomes" id="UP000828922">
    <property type="component" value="Linkage Group LG07"/>
</dbReference>
<proteinExistence type="predicted"/>
<organism evidence="1 2">
    <name type="scientific">Sphagnum magellanicum</name>
    <dbReference type="NCBI Taxonomy" id="128215"/>
    <lineage>
        <taxon>Eukaryota</taxon>
        <taxon>Viridiplantae</taxon>
        <taxon>Streptophyta</taxon>
        <taxon>Embryophyta</taxon>
        <taxon>Bryophyta</taxon>
        <taxon>Sphagnophytina</taxon>
        <taxon>Sphagnopsida</taxon>
        <taxon>Sphagnales</taxon>
        <taxon>Sphagnaceae</taxon>
        <taxon>Sphagnum</taxon>
    </lineage>
</organism>
<dbReference type="EMBL" id="CM038913">
    <property type="protein sequence ID" value="KAH9557444.1"/>
    <property type="molecule type" value="Genomic_DNA"/>
</dbReference>
<comment type="caution">
    <text evidence="1">The sequence shown here is derived from an EMBL/GenBank/DDBJ whole genome shotgun (WGS) entry which is preliminary data.</text>
</comment>
<gene>
    <name evidence="1" type="ORF">CY35_07G084600</name>
</gene>
<name>A0ACB8HMH8_9BRYO</name>
<accession>A0ACB8HMH8</accession>
<keyword evidence="2" id="KW-1185">Reference proteome</keyword>
<sequence length="437" mass="48460">MDRNCCEAIANTLQRKLSLMARAQGTWHGICFLPGGSASNSLAHSSSTAVTMCGMTCCTKNTLQQLSWKLSSQILCQDVVLHTKIRVPRKRSSSLEVAAIDAAQSFDYESLRMEELQSGNKLKIGIVGFGNFGQFLAQRMISQGHKVLAYSRTDYKDVAHTMGVPFFSDADDFCEEHPEVVLLCTSILSTEDVLKLLPVQRLKRNTLFVDVLSVKEFPKKLFLQVLPQEFDVLCTHPMFGPESGKSSWVGLPFVYDKVRIGGGSRLERCDKFLNIFGSEGCRMVEMSCAEHDRYAAGSQFITHTVGRVLGKLALESTPINTKGYETLLGLVENTKGDSFELYYGLFMYNQRATEELERLELAFDSIKKQLFGRLHDVLRQQLFEGVGMKDGKSLPNIVEDAAHKSTDFAKAASNVVAHSKATTNRSSKRSGDDNGSS</sequence>
<reference evidence="2" key="1">
    <citation type="journal article" date="2022" name="New Phytol.">
        <title>Phylogenomic structure and speciation in an emerging model: the Sphagnum magellanicum complex (Bryophyta).</title>
        <authorList>
            <person name="Shaw A.J."/>
            <person name="Piatkowski B."/>
            <person name="Duffy A.M."/>
            <person name="Aguero B."/>
            <person name="Imwattana K."/>
            <person name="Nieto-Lugilde M."/>
            <person name="Healey A."/>
            <person name="Weston D.J."/>
            <person name="Patel M.N."/>
            <person name="Schmutz J."/>
            <person name="Grimwood J."/>
            <person name="Yavitt J.B."/>
            <person name="Hassel K."/>
            <person name="Stenoien H.K."/>
            <person name="Flatberg K.I."/>
            <person name="Bickford C.P."/>
            <person name="Hicks K.A."/>
        </authorList>
    </citation>
    <scope>NUCLEOTIDE SEQUENCE [LARGE SCALE GENOMIC DNA]</scope>
</reference>
<evidence type="ECO:0000313" key="1">
    <source>
        <dbReference type="EMBL" id="KAH9557444.1"/>
    </source>
</evidence>